<evidence type="ECO:0000256" key="2">
    <source>
        <dbReference type="SAM" id="Phobius"/>
    </source>
</evidence>
<reference evidence="3 4" key="2">
    <citation type="submission" date="2019-01" db="EMBL/GenBank/DDBJ databases">
        <title>Motilimonas pumilus sp. nov., isolated from the gut of sea cucumber (Apostichopus japonicus).</title>
        <authorList>
            <person name="Wang F.-Q."/>
            <person name="Ren L.-H."/>
            <person name="Lin Y.-W."/>
            <person name="Sun G.-H."/>
            <person name="Du Z.-J."/>
            <person name="Zhao J.-X."/>
            <person name="Liu X.-J."/>
            <person name="Liu L.-J."/>
        </authorList>
    </citation>
    <scope>NUCLEOTIDE SEQUENCE [LARGE SCALE GENOMIC DNA]</scope>
    <source>
        <strain evidence="3 4">PLHSC7-2</strain>
    </source>
</reference>
<keyword evidence="2" id="KW-0472">Membrane</keyword>
<evidence type="ECO:0000256" key="1">
    <source>
        <dbReference type="SAM" id="MobiDB-lite"/>
    </source>
</evidence>
<keyword evidence="2" id="KW-0812">Transmembrane</keyword>
<dbReference type="AlphaFoldDB" id="A0A418YBM1"/>
<dbReference type="OrthoDB" id="5875028at2"/>
<sequence length="171" mass="19017">MKQGCYKQWTRYLIVSLLVKLVLPFYVGATTLTSSEHSLVDPDEKILLCTATGFKWVSVSELYANSDKLTSSSSDSKLPESGTNPKIPHGGELSDVHGTSPFSKFKCALCVPGADLNAYQLNQLGYQAKLRIQHIQPRWFSSSLHYQTHYHWNSPPLRAPPSSFLAPASLF</sequence>
<feature type="region of interest" description="Disordered" evidence="1">
    <location>
        <begin position="68"/>
        <end position="93"/>
    </location>
</feature>
<evidence type="ECO:0000313" key="4">
    <source>
        <dbReference type="Proteomes" id="UP000283255"/>
    </source>
</evidence>
<keyword evidence="2" id="KW-1133">Transmembrane helix</keyword>
<dbReference type="Proteomes" id="UP000283255">
    <property type="component" value="Unassembled WGS sequence"/>
</dbReference>
<comment type="caution">
    <text evidence="3">The sequence shown here is derived from an EMBL/GenBank/DDBJ whole genome shotgun (WGS) entry which is preliminary data.</text>
</comment>
<feature type="transmembrane region" description="Helical" evidence="2">
    <location>
        <begin position="12"/>
        <end position="29"/>
    </location>
</feature>
<evidence type="ECO:0000313" key="3">
    <source>
        <dbReference type="EMBL" id="RJG41878.1"/>
    </source>
</evidence>
<organism evidence="3 4">
    <name type="scientific">Motilimonas pumila</name>
    <dbReference type="NCBI Taxonomy" id="2303987"/>
    <lineage>
        <taxon>Bacteria</taxon>
        <taxon>Pseudomonadati</taxon>
        <taxon>Pseudomonadota</taxon>
        <taxon>Gammaproteobacteria</taxon>
        <taxon>Alteromonadales</taxon>
        <taxon>Alteromonadales genera incertae sedis</taxon>
        <taxon>Motilimonas</taxon>
    </lineage>
</organism>
<name>A0A418YBM1_9GAMM</name>
<keyword evidence="4" id="KW-1185">Reference proteome</keyword>
<dbReference type="RefSeq" id="WP_119911802.1">
    <property type="nucleotide sequence ID" value="NZ_QZCH01000024.1"/>
</dbReference>
<gene>
    <name evidence="3" type="ORF">D1Z90_16060</name>
</gene>
<protein>
    <submittedName>
        <fullName evidence="3">Uncharacterized protein</fullName>
    </submittedName>
</protein>
<dbReference type="EMBL" id="QZCH01000024">
    <property type="protein sequence ID" value="RJG41878.1"/>
    <property type="molecule type" value="Genomic_DNA"/>
</dbReference>
<proteinExistence type="predicted"/>
<reference evidence="3 4" key="1">
    <citation type="submission" date="2018-09" db="EMBL/GenBank/DDBJ databases">
        <authorList>
            <person name="Wang F."/>
        </authorList>
    </citation>
    <scope>NUCLEOTIDE SEQUENCE [LARGE SCALE GENOMIC DNA]</scope>
    <source>
        <strain evidence="3 4">PLHSC7-2</strain>
    </source>
</reference>
<accession>A0A418YBM1</accession>